<evidence type="ECO:0000256" key="3">
    <source>
        <dbReference type="ARBA" id="ARBA00022980"/>
    </source>
</evidence>
<evidence type="ECO:0000256" key="4">
    <source>
        <dbReference type="ARBA" id="ARBA00023274"/>
    </source>
</evidence>
<evidence type="ECO:0000256" key="5">
    <source>
        <dbReference type="ARBA" id="ARBA00035136"/>
    </source>
</evidence>
<keyword evidence="2" id="KW-0694">RNA-binding</keyword>
<dbReference type="AlphaFoldDB" id="A0A934K1T5"/>
<dbReference type="GO" id="GO:0005840">
    <property type="term" value="C:ribosome"/>
    <property type="evidence" value="ECO:0007669"/>
    <property type="project" value="UniProtKB-KW"/>
</dbReference>
<evidence type="ECO:0000256" key="7">
    <source>
        <dbReference type="SAM" id="MobiDB-lite"/>
    </source>
</evidence>
<reference evidence="8 9" key="1">
    <citation type="submission" date="2020-10" db="EMBL/GenBank/DDBJ databases">
        <title>Ca. Dormibacterota MAGs.</title>
        <authorList>
            <person name="Montgomery K."/>
        </authorList>
    </citation>
    <scope>NUCLEOTIDE SEQUENCE [LARGE SCALE GENOMIC DNA]</scope>
    <source>
        <strain evidence="8">SC8812_S17_18</strain>
    </source>
</reference>
<dbReference type="RefSeq" id="WP_337312259.1">
    <property type="nucleotide sequence ID" value="NZ_JAEKNS010000110.1"/>
</dbReference>
<evidence type="ECO:0000313" key="9">
    <source>
        <dbReference type="Proteomes" id="UP000606991"/>
    </source>
</evidence>
<dbReference type="GO" id="GO:0019843">
    <property type="term" value="F:rRNA binding"/>
    <property type="evidence" value="ECO:0007669"/>
    <property type="project" value="UniProtKB-KW"/>
</dbReference>
<protein>
    <recommendedName>
        <fullName evidence="5">Small ribosomal subunit protein bS20</fullName>
    </recommendedName>
    <alternativeName>
        <fullName evidence="6">30S ribosomal protein S20</fullName>
    </alternativeName>
</protein>
<dbReference type="Proteomes" id="UP000606991">
    <property type="component" value="Unassembled WGS sequence"/>
</dbReference>
<dbReference type="GO" id="GO:0003735">
    <property type="term" value="F:structural constituent of ribosome"/>
    <property type="evidence" value="ECO:0007669"/>
    <property type="project" value="InterPro"/>
</dbReference>
<evidence type="ECO:0000256" key="6">
    <source>
        <dbReference type="ARBA" id="ARBA00035343"/>
    </source>
</evidence>
<keyword evidence="3 8" id="KW-0689">Ribosomal protein</keyword>
<comment type="caution">
    <text evidence="8">The sequence shown here is derived from an EMBL/GenBank/DDBJ whole genome shotgun (WGS) entry which is preliminary data.</text>
</comment>
<gene>
    <name evidence="8" type="ORF">JF886_10595</name>
</gene>
<dbReference type="NCBIfam" id="TIGR00029">
    <property type="entry name" value="S20"/>
    <property type="match status" value="1"/>
</dbReference>
<dbReference type="InterPro" id="IPR002583">
    <property type="entry name" value="Ribosomal_bS20"/>
</dbReference>
<keyword evidence="1" id="KW-0699">rRNA-binding</keyword>
<feature type="compositionally biased region" description="Low complexity" evidence="7">
    <location>
        <begin position="97"/>
        <end position="144"/>
    </location>
</feature>
<keyword evidence="4" id="KW-0687">Ribonucleoprotein</keyword>
<feature type="non-terminal residue" evidence="8">
    <location>
        <position position="1"/>
    </location>
</feature>
<organism evidence="8 9">
    <name type="scientific">Candidatus Aeolococcus gillhamiae</name>
    <dbReference type="NCBI Taxonomy" id="3127015"/>
    <lineage>
        <taxon>Bacteria</taxon>
        <taxon>Bacillati</taxon>
        <taxon>Candidatus Dormiibacterota</taxon>
        <taxon>Candidatus Dormibacteria</taxon>
        <taxon>Candidatus Aeolococcales</taxon>
        <taxon>Candidatus Aeolococcaceae</taxon>
        <taxon>Candidatus Aeolococcus</taxon>
    </lineage>
</organism>
<dbReference type="EMBL" id="JAEKNS010000110">
    <property type="protein sequence ID" value="MBJ7595288.1"/>
    <property type="molecule type" value="Genomic_DNA"/>
</dbReference>
<evidence type="ECO:0000313" key="8">
    <source>
        <dbReference type="EMBL" id="MBJ7595288.1"/>
    </source>
</evidence>
<dbReference type="Pfam" id="PF01649">
    <property type="entry name" value="Ribosomal_S20p"/>
    <property type="match status" value="1"/>
</dbReference>
<dbReference type="GO" id="GO:0006412">
    <property type="term" value="P:translation"/>
    <property type="evidence" value="ECO:0007669"/>
    <property type="project" value="InterPro"/>
</dbReference>
<evidence type="ECO:0000256" key="1">
    <source>
        <dbReference type="ARBA" id="ARBA00022730"/>
    </source>
</evidence>
<dbReference type="GO" id="GO:1990904">
    <property type="term" value="C:ribonucleoprotein complex"/>
    <property type="evidence" value="ECO:0007669"/>
    <property type="project" value="UniProtKB-KW"/>
</dbReference>
<dbReference type="Gene3D" id="1.20.58.110">
    <property type="entry name" value="Ribosomal protein S20"/>
    <property type="match status" value="1"/>
</dbReference>
<feature type="region of interest" description="Disordered" evidence="7">
    <location>
        <begin position="75"/>
        <end position="144"/>
    </location>
</feature>
<evidence type="ECO:0000256" key="2">
    <source>
        <dbReference type="ARBA" id="ARBA00022884"/>
    </source>
</evidence>
<dbReference type="InterPro" id="IPR036510">
    <property type="entry name" value="Ribosomal_bS20_sf"/>
</dbReference>
<proteinExistence type="predicted"/>
<name>A0A934K1T5_9BACT</name>
<sequence length="144" mass="14835">RNRGVRSSVRTYVGKARQSLLSLEPGNTVDVEEQLKAAVRALDRAAEKGILHRNNVNRRKSRLTAMAARLIRAASEGGEHATELRAAAAGGAKGRGRATTAAKRPAAKAPVKAPKAAAKSPAKATSVPKTAAAGSGAAAQPKKK</sequence>
<accession>A0A934K1T5</accession>
<dbReference type="SUPFAM" id="SSF46992">
    <property type="entry name" value="Ribosomal protein S20"/>
    <property type="match status" value="1"/>
</dbReference>